<proteinExistence type="predicted"/>
<accession>A0A2J6PIZ8</accession>
<keyword evidence="3" id="KW-1185">Reference proteome</keyword>
<sequence length="115" mass="13473">MRFLVSGILGNLWIRSIVGFMPWTQGRLLRGGGLLFVPYDFLFLHGPYGMPVFRQMGIDEQQKFSDLDLISRLGWRRDGPVPVRCEMHGDKQQRQQQQQVEERPRLEHQLFSSDV</sequence>
<dbReference type="EMBL" id="KZ613525">
    <property type="protein sequence ID" value="PMD14021.1"/>
    <property type="molecule type" value="Genomic_DNA"/>
</dbReference>
<dbReference type="AlphaFoldDB" id="A0A2J6PIZ8"/>
<organism evidence="2 3">
    <name type="scientific">Hyaloscypha hepaticicola</name>
    <dbReference type="NCBI Taxonomy" id="2082293"/>
    <lineage>
        <taxon>Eukaryota</taxon>
        <taxon>Fungi</taxon>
        <taxon>Dikarya</taxon>
        <taxon>Ascomycota</taxon>
        <taxon>Pezizomycotina</taxon>
        <taxon>Leotiomycetes</taxon>
        <taxon>Helotiales</taxon>
        <taxon>Hyaloscyphaceae</taxon>
        <taxon>Hyaloscypha</taxon>
    </lineage>
</organism>
<gene>
    <name evidence="2" type="ORF">NA56DRAFT_711386</name>
</gene>
<evidence type="ECO:0000256" key="1">
    <source>
        <dbReference type="SAM" id="MobiDB-lite"/>
    </source>
</evidence>
<evidence type="ECO:0000313" key="3">
    <source>
        <dbReference type="Proteomes" id="UP000235672"/>
    </source>
</evidence>
<dbReference type="Proteomes" id="UP000235672">
    <property type="component" value="Unassembled WGS sequence"/>
</dbReference>
<reference evidence="2 3" key="1">
    <citation type="submission" date="2016-05" db="EMBL/GenBank/DDBJ databases">
        <title>A degradative enzymes factory behind the ericoid mycorrhizal symbiosis.</title>
        <authorList>
            <consortium name="DOE Joint Genome Institute"/>
            <person name="Martino E."/>
            <person name="Morin E."/>
            <person name="Grelet G."/>
            <person name="Kuo A."/>
            <person name="Kohler A."/>
            <person name="Daghino S."/>
            <person name="Barry K."/>
            <person name="Choi C."/>
            <person name="Cichocki N."/>
            <person name="Clum A."/>
            <person name="Copeland A."/>
            <person name="Hainaut M."/>
            <person name="Haridas S."/>
            <person name="Labutti K."/>
            <person name="Lindquist E."/>
            <person name="Lipzen A."/>
            <person name="Khouja H.-R."/>
            <person name="Murat C."/>
            <person name="Ohm R."/>
            <person name="Olson A."/>
            <person name="Spatafora J."/>
            <person name="Veneault-Fourrey C."/>
            <person name="Henrissat B."/>
            <person name="Grigoriev I."/>
            <person name="Martin F."/>
            <person name="Perotto S."/>
        </authorList>
    </citation>
    <scope>NUCLEOTIDE SEQUENCE [LARGE SCALE GENOMIC DNA]</scope>
    <source>
        <strain evidence="2 3">UAMH 7357</strain>
    </source>
</reference>
<feature type="region of interest" description="Disordered" evidence="1">
    <location>
        <begin position="87"/>
        <end position="115"/>
    </location>
</feature>
<protein>
    <submittedName>
        <fullName evidence="2">Uncharacterized protein</fullName>
    </submittedName>
</protein>
<evidence type="ECO:0000313" key="2">
    <source>
        <dbReference type="EMBL" id="PMD14021.1"/>
    </source>
</evidence>
<name>A0A2J6PIZ8_9HELO</name>